<dbReference type="PANTHER" id="PTHR42922:SF1">
    <property type="entry name" value="PHOSPHATE TRANSPORT SYSTEM PERMEASE PROTEIN PSTA"/>
    <property type="match status" value="1"/>
</dbReference>
<evidence type="ECO:0000256" key="1">
    <source>
        <dbReference type="ARBA" id="ARBA00004141"/>
    </source>
</evidence>
<comment type="subcellular location">
    <subcellularLocation>
        <location evidence="5">Cell membrane</location>
        <topology evidence="5">Multi-pass membrane protein</topology>
    </subcellularLocation>
    <subcellularLocation>
        <location evidence="1">Membrane</location>
        <topology evidence="1">Multi-pass membrane protein</topology>
    </subcellularLocation>
</comment>
<keyword evidence="8" id="KW-1185">Reference proteome</keyword>
<evidence type="ECO:0000313" key="8">
    <source>
        <dbReference type="Proteomes" id="UP000220527"/>
    </source>
</evidence>
<dbReference type="PANTHER" id="PTHR42922">
    <property type="entry name" value="PHOSPHATE TRANSPORT SYSTEM PERMEASE PROTEIN PSTA"/>
    <property type="match status" value="1"/>
</dbReference>
<feature type="transmembrane region" description="Helical" evidence="5">
    <location>
        <begin position="253"/>
        <end position="275"/>
    </location>
</feature>
<reference evidence="8" key="1">
    <citation type="submission" date="2017-08" db="EMBL/GenBank/DDBJ databases">
        <authorList>
            <person name="Grouzdev D.S."/>
            <person name="Gaisin V.A."/>
            <person name="Rysina M.S."/>
            <person name="Gorlenko V.M."/>
        </authorList>
    </citation>
    <scope>NUCLEOTIDE SEQUENCE [LARGE SCALE GENOMIC DNA]</scope>
    <source>
        <strain evidence="8">Kir15-3F</strain>
    </source>
</reference>
<dbReference type="InterPro" id="IPR035906">
    <property type="entry name" value="MetI-like_sf"/>
</dbReference>
<comment type="similarity">
    <text evidence="5">Belongs to the binding-protein-dependent transport system permease family.</text>
</comment>
<accession>A0A2A6RNG3</accession>
<evidence type="ECO:0000256" key="2">
    <source>
        <dbReference type="ARBA" id="ARBA00022692"/>
    </source>
</evidence>
<dbReference type="InterPro" id="IPR000515">
    <property type="entry name" value="MetI-like"/>
</dbReference>
<dbReference type="InterPro" id="IPR051408">
    <property type="entry name" value="Phosphate_transprt_permease"/>
</dbReference>
<feature type="transmembrane region" description="Helical" evidence="5">
    <location>
        <begin position="106"/>
        <end position="133"/>
    </location>
</feature>
<dbReference type="RefSeq" id="WP_097642711.1">
    <property type="nucleotide sequence ID" value="NZ_NQWI01000009.1"/>
</dbReference>
<dbReference type="Gene3D" id="1.10.3720.10">
    <property type="entry name" value="MetI-like"/>
    <property type="match status" value="1"/>
</dbReference>
<protein>
    <submittedName>
        <fullName evidence="7">Phosphate ABC transporter permease</fullName>
    </submittedName>
</protein>
<dbReference type="PROSITE" id="PS50928">
    <property type="entry name" value="ABC_TM1"/>
    <property type="match status" value="1"/>
</dbReference>
<dbReference type="GO" id="GO:0005886">
    <property type="term" value="C:plasma membrane"/>
    <property type="evidence" value="ECO:0007669"/>
    <property type="project" value="UniProtKB-SubCell"/>
</dbReference>
<dbReference type="GO" id="GO:0055085">
    <property type="term" value="P:transmembrane transport"/>
    <property type="evidence" value="ECO:0007669"/>
    <property type="project" value="InterPro"/>
</dbReference>
<evidence type="ECO:0000259" key="6">
    <source>
        <dbReference type="PROSITE" id="PS50928"/>
    </source>
</evidence>
<evidence type="ECO:0000313" key="7">
    <source>
        <dbReference type="EMBL" id="PDW04456.1"/>
    </source>
</evidence>
<gene>
    <name evidence="7" type="ORF">CJ255_03485</name>
</gene>
<dbReference type="AlphaFoldDB" id="A0A2A6RNG3"/>
<feature type="transmembrane region" description="Helical" evidence="5">
    <location>
        <begin position="64"/>
        <end position="94"/>
    </location>
</feature>
<dbReference type="Pfam" id="PF00528">
    <property type="entry name" value="BPD_transp_1"/>
    <property type="match status" value="1"/>
</dbReference>
<evidence type="ECO:0000256" key="4">
    <source>
        <dbReference type="ARBA" id="ARBA00023136"/>
    </source>
</evidence>
<feature type="transmembrane region" description="Helical" evidence="5">
    <location>
        <begin position="139"/>
        <end position="158"/>
    </location>
</feature>
<keyword evidence="3 5" id="KW-1133">Transmembrane helix</keyword>
<name>A0A2A6RNG3_9CHLR</name>
<dbReference type="OrthoDB" id="9807065at2"/>
<dbReference type="CDD" id="cd06261">
    <property type="entry name" value="TM_PBP2"/>
    <property type="match status" value="1"/>
</dbReference>
<comment type="caution">
    <text evidence="7">The sequence shown here is derived from an EMBL/GenBank/DDBJ whole genome shotgun (WGS) entry which is preliminary data.</text>
</comment>
<sequence length="284" mass="30609">MRRKQWRKLEEGCFIWLMRLALLIAVVGLGSILFTITSRGWAALSWEMVSQPPSAGFYLGGGGGILHALLGSLYLATGATLLALLIAVPVVLYINTYGRGSKTAEMVRLVLNILWGMPSIVFGVFILGLLLALGLRTSLLAGTIALALVIVPILARTFDEVVRLVPHELSETTLALGTTRLELSIMLLRQTMPGLLAGLFLAFERALGDGAAVLFTAGFTSSMPSSLFQPVASLPLVIFFQLATPFPEVQARAYAAALILTAIVLTFGMLGYFFLHHVGKHVIR</sequence>
<dbReference type="SUPFAM" id="SSF161098">
    <property type="entry name" value="MetI-like"/>
    <property type="match status" value="1"/>
</dbReference>
<evidence type="ECO:0000256" key="5">
    <source>
        <dbReference type="RuleBase" id="RU363032"/>
    </source>
</evidence>
<keyword evidence="5" id="KW-0813">Transport</keyword>
<dbReference type="Proteomes" id="UP000220527">
    <property type="component" value="Unassembled WGS sequence"/>
</dbReference>
<keyword evidence="2 5" id="KW-0812">Transmembrane</keyword>
<feature type="transmembrane region" description="Helical" evidence="5">
    <location>
        <begin position="195"/>
        <end position="215"/>
    </location>
</feature>
<feature type="transmembrane region" description="Helical" evidence="5">
    <location>
        <begin position="20"/>
        <end position="44"/>
    </location>
</feature>
<proteinExistence type="inferred from homology"/>
<feature type="domain" description="ABC transmembrane type-1" evidence="6">
    <location>
        <begin position="69"/>
        <end position="271"/>
    </location>
</feature>
<evidence type="ECO:0000256" key="3">
    <source>
        <dbReference type="ARBA" id="ARBA00022989"/>
    </source>
</evidence>
<organism evidence="7 8">
    <name type="scientific">Candidatus Viridilinea mediisalina</name>
    <dbReference type="NCBI Taxonomy" id="2024553"/>
    <lineage>
        <taxon>Bacteria</taxon>
        <taxon>Bacillati</taxon>
        <taxon>Chloroflexota</taxon>
        <taxon>Chloroflexia</taxon>
        <taxon>Chloroflexales</taxon>
        <taxon>Chloroflexineae</taxon>
        <taxon>Oscillochloridaceae</taxon>
        <taxon>Candidatus Viridilinea</taxon>
    </lineage>
</organism>
<dbReference type="EMBL" id="NQWI01000009">
    <property type="protein sequence ID" value="PDW04456.1"/>
    <property type="molecule type" value="Genomic_DNA"/>
</dbReference>
<keyword evidence="4 5" id="KW-0472">Membrane</keyword>